<feature type="chain" id="PRO_5042908724" evidence="4">
    <location>
        <begin position="29"/>
        <end position="368"/>
    </location>
</feature>
<dbReference type="Proteomes" id="UP001158961">
    <property type="component" value="Chromosome"/>
</dbReference>
<proteinExistence type="inferred from homology"/>
<keyword evidence="3 4" id="KW-0732">Signal</keyword>
<sequence length="368" mass="40758">MFNLRQFVNAVVTSIAILSSTMIVSANANELVTVKVGITPYFDYMPWVIAKEKGFDKDLGINLDLVTITNTAGGVAAMRQGSLDVVSSCHVCDFPLYKSVPSLRSFLITDQFKGFIIVGRKGAETFADLEQKIGAEKAKEQILKGFKGKSFPTVLSTYRQLLSSALGQVGMTISDINVVESGDDAQAALAFQRGTGDYYMGSLPQETKLLSMPDKYVNVGGSEILGPAGLWYSTMVSTQGWLEKNDETALKLAAIWYRVSRYANERFDAIAPDWVRATNERAAASFTVDELKTTFSLMAFPSLQSSKETIFNKDSYLYWERSVDFYKNHNADQLPHGVDPSKNDVEEAYFNKLSANQKLIDWINAPLN</sequence>
<dbReference type="AlphaFoldDB" id="A0AAN2FGL4"/>
<dbReference type="GO" id="GO:0042597">
    <property type="term" value="C:periplasmic space"/>
    <property type="evidence" value="ECO:0007669"/>
    <property type="project" value="UniProtKB-SubCell"/>
</dbReference>
<evidence type="ECO:0000313" key="6">
    <source>
        <dbReference type="Proteomes" id="UP001158961"/>
    </source>
</evidence>
<comment type="similarity">
    <text evidence="2">Belongs to the bacterial solute-binding protein SsuA/TauA family.</text>
</comment>
<evidence type="ECO:0000256" key="2">
    <source>
        <dbReference type="ARBA" id="ARBA00010742"/>
    </source>
</evidence>
<organism evidence="5 6">
    <name type="scientific">Enterobacter agglomerans</name>
    <name type="common">Erwinia herbicola</name>
    <name type="synonym">Pantoea agglomerans</name>
    <dbReference type="NCBI Taxonomy" id="549"/>
    <lineage>
        <taxon>Bacteria</taxon>
        <taxon>Pseudomonadati</taxon>
        <taxon>Pseudomonadota</taxon>
        <taxon>Gammaproteobacteria</taxon>
        <taxon>Enterobacterales</taxon>
        <taxon>Erwiniaceae</taxon>
        <taxon>Pantoea</taxon>
        <taxon>Pantoea agglomerans group</taxon>
    </lineage>
</organism>
<evidence type="ECO:0000256" key="1">
    <source>
        <dbReference type="ARBA" id="ARBA00004418"/>
    </source>
</evidence>
<dbReference type="Pfam" id="PF13379">
    <property type="entry name" value="NMT1_2"/>
    <property type="match status" value="1"/>
</dbReference>
<protein>
    <submittedName>
        <fullName evidence="5">ABC transporter substrate-binding protein</fullName>
    </submittedName>
</protein>
<dbReference type="SUPFAM" id="SSF53850">
    <property type="entry name" value="Periplasmic binding protein-like II"/>
    <property type="match status" value="1"/>
</dbReference>
<evidence type="ECO:0000256" key="4">
    <source>
        <dbReference type="SAM" id="SignalP"/>
    </source>
</evidence>
<dbReference type="PANTHER" id="PTHR30024:SF47">
    <property type="entry name" value="TAURINE-BINDING PERIPLASMIC PROTEIN"/>
    <property type="match status" value="1"/>
</dbReference>
<dbReference type="RefSeq" id="WP_031593027.1">
    <property type="nucleotide sequence ID" value="NZ_JNVA01000041.1"/>
</dbReference>
<dbReference type="PANTHER" id="PTHR30024">
    <property type="entry name" value="ALIPHATIC SULFONATES-BINDING PROTEIN-RELATED"/>
    <property type="match status" value="1"/>
</dbReference>
<dbReference type="GO" id="GO:0042918">
    <property type="term" value="P:alkanesulfonate transmembrane transport"/>
    <property type="evidence" value="ECO:0007669"/>
    <property type="project" value="TreeGrafter"/>
</dbReference>
<feature type="signal peptide" evidence="4">
    <location>
        <begin position="1"/>
        <end position="28"/>
    </location>
</feature>
<gene>
    <name evidence="5" type="ORF">DAPPPG734_18975</name>
</gene>
<evidence type="ECO:0000313" key="5">
    <source>
        <dbReference type="EMBL" id="CAH6337313.1"/>
    </source>
</evidence>
<evidence type="ECO:0000256" key="3">
    <source>
        <dbReference type="ARBA" id="ARBA00022729"/>
    </source>
</evidence>
<reference evidence="5" key="1">
    <citation type="submission" date="2022-05" db="EMBL/GenBank/DDBJ databases">
        <authorList>
            <person name="Pothier F. J."/>
        </authorList>
    </citation>
    <scope>NUCLEOTIDE SEQUENCE</scope>
    <source>
        <strain evidence="5">DAPP-PG734</strain>
    </source>
</reference>
<dbReference type="Gene3D" id="3.40.190.10">
    <property type="entry name" value="Periplasmic binding protein-like II"/>
    <property type="match status" value="2"/>
</dbReference>
<comment type="subcellular location">
    <subcellularLocation>
        <location evidence="1">Periplasm</location>
    </subcellularLocation>
</comment>
<accession>A0AAN2FGL4</accession>
<dbReference type="EMBL" id="OW970315">
    <property type="protein sequence ID" value="CAH6337313.1"/>
    <property type="molecule type" value="Genomic_DNA"/>
</dbReference>
<name>A0AAN2FGL4_ENTAG</name>